<gene>
    <name evidence="1" type="ORF">NQT62_02240</name>
</gene>
<sequence length="56" mass="5949">MHNPMAMTLAPVRQVLACLTVASGLVCPASKSTAVQFFGDAVENVAKVVIRVQLQH</sequence>
<protein>
    <submittedName>
        <fullName evidence="1">Uncharacterized protein</fullName>
    </submittedName>
</protein>
<evidence type="ECO:0000313" key="1">
    <source>
        <dbReference type="EMBL" id="MCQ8895257.1"/>
    </source>
</evidence>
<accession>A0ABT1WCL4</accession>
<comment type="caution">
    <text evidence="1">The sequence shown here is derived from an EMBL/GenBank/DDBJ whole genome shotgun (WGS) entry which is preliminary data.</text>
</comment>
<dbReference type="EMBL" id="JANIGO010000001">
    <property type="protein sequence ID" value="MCQ8895257.1"/>
    <property type="molecule type" value="Genomic_DNA"/>
</dbReference>
<keyword evidence="2" id="KW-1185">Reference proteome</keyword>
<reference evidence="1 2" key="1">
    <citation type="submission" date="2022-07" db="EMBL/GenBank/DDBJ databases">
        <authorList>
            <person name="Xamxidin M."/>
            <person name="Wu M."/>
        </authorList>
    </citation>
    <scope>NUCLEOTIDE SEQUENCE [LARGE SCALE GENOMIC DNA]</scope>
    <source>
        <strain evidence="1 2">NBRC 111650</strain>
    </source>
</reference>
<dbReference type="RefSeq" id="WP_256762935.1">
    <property type="nucleotide sequence ID" value="NZ_JANIGO010000001.1"/>
</dbReference>
<evidence type="ECO:0000313" key="2">
    <source>
        <dbReference type="Proteomes" id="UP001204142"/>
    </source>
</evidence>
<organism evidence="1 2">
    <name type="scientific">Limnobacter humi</name>
    <dbReference type="NCBI Taxonomy" id="1778671"/>
    <lineage>
        <taxon>Bacteria</taxon>
        <taxon>Pseudomonadati</taxon>
        <taxon>Pseudomonadota</taxon>
        <taxon>Betaproteobacteria</taxon>
        <taxon>Burkholderiales</taxon>
        <taxon>Burkholderiaceae</taxon>
        <taxon>Limnobacter</taxon>
    </lineage>
</organism>
<dbReference type="Proteomes" id="UP001204142">
    <property type="component" value="Unassembled WGS sequence"/>
</dbReference>
<name>A0ABT1WCL4_9BURK</name>
<proteinExistence type="predicted"/>